<name>A0AA36IFX9_9DINO</name>
<sequence>MKSNIKVPQEAAVARPPCPEEPRKAVRVASTPSLSRDISWGAMLPRRGASLATAGASLAALPQQAQLARVNWGPEEPSLARDSFNAMTKNQKCDVTEVMMREAMMGKAAMMGPGWDPPGLVSRKIAEVLSKR</sequence>
<dbReference type="Proteomes" id="UP001178507">
    <property type="component" value="Unassembled WGS sequence"/>
</dbReference>
<reference evidence="2" key="1">
    <citation type="submission" date="2023-08" db="EMBL/GenBank/DDBJ databases">
        <authorList>
            <person name="Chen Y."/>
            <person name="Shah S."/>
            <person name="Dougan E. K."/>
            <person name="Thang M."/>
            <person name="Chan C."/>
        </authorList>
    </citation>
    <scope>NUCLEOTIDE SEQUENCE</scope>
</reference>
<evidence type="ECO:0000256" key="1">
    <source>
        <dbReference type="SAM" id="MobiDB-lite"/>
    </source>
</evidence>
<feature type="region of interest" description="Disordered" evidence="1">
    <location>
        <begin position="1"/>
        <end position="30"/>
    </location>
</feature>
<evidence type="ECO:0000313" key="2">
    <source>
        <dbReference type="EMBL" id="CAJ1387029.1"/>
    </source>
</evidence>
<dbReference type="AlphaFoldDB" id="A0AA36IFX9"/>
<gene>
    <name evidence="2" type="ORF">EVOR1521_LOCUS13183</name>
</gene>
<accession>A0AA36IFX9</accession>
<evidence type="ECO:0000313" key="3">
    <source>
        <dbReference type="Proteomes" id="UP001178507"/>
    </source>
</evidence>
<proteinExistence type="predicted"/>
<keyword evidence="3" id="KW-1185">Reference proteome</keyword>
<dbReference type="EMBL" id="CAUJNA010001447">
    <property type="protein sequence ID" value="CAJ1387029.1"/>
    <property type="molecule type" value="Genomic_DNA"/>
</dbReference>
<organism evidence="2 3">
    <name type="scientific">Effrenium voratum</name>
    <dbReference type="NCBI Taxonomy" id="2562239"/>
    <lineage>
        <taxon>Eukaryota</taxon>
        <taxon>Sar</taxon>
        <taxon>Alveolata</taxon>
        <taxon>Dinophyceae</taxon>
        <taxon>Suessiales</taxon>
        <taxon>Symbiodiniaceae</taxon>
        <taxon>Effrenium</taxon>
    </lineage>
</organism>
<comment type="caution">
    <text evidence="2">The sequence shown here is derived from an EMBL/GenBank/DDBJ whole genome shotgun (WGS) entry which is preliminary data.</text>
</comment>
<protein>
    <submittedName>
        <fullName evidence="2">Uncharacterized protein</fullName>
    </submittedName>
</protein>